<accession>A0AAV5RMP6</accession>
<dbReference type="PANTHER" id="PTHR21286">
    <property type="entry name" value="NUCLEAR PORE COMPLEX PROTEIN NUP160"/>
    <property type="match status" value="1"/>
</dbReference>
<evidence type="ECO:0000313" key="7">
    <source>
        <dbReference type="EMBL" id="GMM52794.1"/>
    </source>
</evidence>
<dbReference type="Pfam" id="PF11715">
    <property type="entry name" value="Beta-prop_Nup120_160"/>
    <property type="match status" value="1"/>
</dbReference>
<dbReference type="InterPro" id="IPR056535">
    <property type="entry name" value="TPR_NUP160_M"/>
</dbReference>
<sequence>MNDNTEVVLSLDLPVIETDLPSVNHVSTFEPEKDKTSPSSFDVSNLPGFSKEALVFHGKKLSLCARLLGYNNKIELTPLELSFSKLEGPGATVMLNVPYKVLSNCISLTENGTGELIVLKFVTTDGLIYSVELPKSSFSSATNFQPNCDINSEFSGEISQALTTYALSAEDFLIALKSGDIFRIDGFKSRTVLSASSIGGMLSKLWKREDTVPGHPEFSMSAVTSMLKIDDSTLLTYSVDSSIRLWNLHNNKCVKQVALDLPLKLRPSQNLVKLGNNIIIAHSSGISTYNERLEELSTVHFPSDVHDWFVVNTLATKYGLVVALKINLSAKILLYSDESWSEISSYDFGPDLLLDIPSELTTLTSRVMSYDISIIKTCLMQLNTGDKDVISVLSSAEIPAYISNLFYGDKEQLKWIKFENMCREVHFMSREILQLASMPDGIFWAINANSATVITIPDLKNRQTKTDLLNDVVSNLLNEVPDFVLSEVSAALLSRSMALGRLSDTCSILRPYLDQTKLNEIGRTYGSRIVDDIQEHCILFGPDVSHRFNPSKLSSDPVQVNGAQRPSTLGRITTSKIIHTYAANHERQFLLVSILAVIAIVEGWGDSNKCSNELLCAINHLRLFSVYTSYGPDALTEVDLDIHDCGPVLARKVLGRFDVFEALTRLLVIKLDSENEAVSNLGKFNKIAEKLEPSSRLTFMHAIATLNAKEEIQSEILLRKVSIAKPWIDCLGPEPNTLDEWYARLAKYADVHGSKIAALRLVKIAAMLTPTPLPNDRNEDDYKQLLEIWFNRSLEAQEIDQAYTALTRRFTSRSEIALEQEWIERLLIAVCAISFNEARSLVTKFAFIGLSNSLNAVLQKKQSFASIPAYKLLYFYCISRDDFIGAAAAVYSQLEKSNTLIELKIEIYTVCLNALELVSEKDRYICCNSRIVTYDEIKRELAQLESSI</sequence>
<gene>
    <name evidence="7" type="ORF">DASB73_037570</name>
</gene>
<evidence type="ECO:0000256" key="1">
    <source>
        <dbReference type="ARBA" id="ARBA00004123"/>
    </source>
</evidence>
<feature type="domain" description="Nucleoporin Nup120/160 beta-propeller" evidence="5">
    <location>
        <begin position="64"/>
        <end position="265"/>
    </location>
</feature>
<name>A0AAV5RMP6_STABA</name>
<keyword evidence="3" id="KW-0539">Nucleus</keyword>
<dbReference type="Pfam" id="PF23354">
    <property type="entry name" value="TPR_NUP160_120_M"/>
    <property type="match status" value="1"/>
</dbReference>
<dbReference type="GO" id="GO:0017056">
    <property type="term" value="F:structural constituent of nuclear pore"/>
    <property type="evidence" value="ECO:0007669"/>
    <property type="project" value="TreeGrafter"/>
</dbReference>
<proteinExistence type="predicted"/>
<dbReference type="PANTHER" id="PTHR21286:SF0">
    <property type="entry name" value="NUCLEAR PORE COMPLEX PROTEIN NUP160"/>
    <property type="match status" value="1"/>
</dbReference>
<evidence type="ECO:0000313" key="8">
    <source>
        <dbReference type="Proteomes" id="UP001362899"/>
    </source>
</evidence>
<dbReference type="PROSITE" id="PS50082">
    <property type="entry name" value="WD_REPEATS_2"/>
    <property type="match status" value="1"/>
</dbReference>
<dbReference type="AlphaFoldDB" id="A0AAV5RMP6"/>
<evidence type="ECO:0000256" key="3">
    <source>
        <dbReference type="ARBA" id="ARBA00023242"/>
    </source>
</evidence>
<dbReference type="InterPro" id="IPR001680">
    <property type="entry name" value="WD40_rpt"/>
</dbReference>
<evidence type="ECO:0000259" key="6">
    <source>
        <dbReference type="Pfam" id="PF23354"/>
    </source>
</evidence>
<dbReference type="Proteomes" id="UP001362899">
    <property type="component" value="Unassembled WGS sequence"/>
</dbReference>
<dbReference type="GO" id="GO:0005643">
    <property type="term" value="C:nuclear pore"/>
    <property type="evidence" value="ECO:0007669"/>
    <property type="project" value="TreeGrafter"/>
</dbReference>
<evidence type="ECO:0000259" key="5">
    <source>
        <dbReference type="Pfam" id="PF11715"/>
    </source>
</evidence>
<comment type="caution">
    <text evidence="7">The sequence shown here is derived from an EMBL/GenBank/DDBJ whole genome shotgun (WGS) entry which is preliminary data.</text>
</comment>
<protein>
    <submittedName>
        <fullName evidence="7">Uncharacterized protein</fullName>
    </submittedName>
</protein>
<feature type="domain" description="NUP160 middle TPR" evidence="6">
    <location>
        <begin position="740"/>
        <end position="917"/>
    </location>
</feature>
<keyword evidence="8" id="KW-1185">Reference proteome</keyword>
<evidence type="ECO:0000256" key="4">
    <source>
        <dbReference type="PROSITE-ProRule" id="PRU00221"/>
    </source>
</evidence>
<dbReference type="InterPro" id="IPR036322">
    <property type="entry name" value="WD40_repeat_dom_sf"/>
</dbReference>
<reference evidence="7 8" key="1">
    <citation type="journal article" date="2023" name="Elife">
        <title>Identification of key yeast species and microbe-microbe interactions impacting larval growth of Drosophila in the wild.</title>
        <authorList>
            <person name="Mure A."/>
            <person name="Sugiura Y."/>
            <person name="Maeda R."/>
            <person name="Honda K."/>
            <person name="Sakurai N."/>
            <person name="Takahashi Y."/>
            <person name="Watada M."/>
            <person name="Katoh T."/>
            <person name="Gotoh A."/>
            <person name="Gotoh Y."/>
            <person name="Taniguchi I."/>
            <person name="Nakamura K."/>
            <person name="Hayashi T."/>
            <person name="Katayama T."/>
            <person name="Uemura T."/>
            <person name="Hattori Y."/>
        </authorList>
    </citation>
    <scope>NUCLEOTIDE SEQUENCE [LARGE SCALE GENOMIC DNA]</scope>
    <source>
        <strain evidence="7 8">SB-73</strain>
    </source>
</reference>
<keyword evidence="2" id="KW-0813">Transport</keyword>
<dbReference type="EMBL" id="BTGC01000008">
    <property type="protein sequence ID" value="GMM52794.1"/>
    <property type="molecule type" value="Genomic_DNA"/>
</dbReference>
<comment type="subcellular location">
    <subcellularLocation>
        <location evidence="1">Nucleus</location>
    </subcellularLocation>
</comment>
<keyword evidence="4" id="KW-0853">WD repeat</keyword>
<dbReference type="InterPro" id="IPR059141">
    <property type="entry name" value="Beta-prop_Nup120_160"/>
</dbReference>
<dbReference type="InterPro" id="IPR021717">
    <property type="entry name" value="Nucleoporin_Nup160"/>
</dbReference>
<organism evidence="7 8">
    <name type="scientific">Starmerella bacillaris</name>
    <name type="common">Yeast</name>
    <name type="synonym">Candida zemplinina</name>
    <dbReference type="NCBI Taxonomy" id="1247836"/>
    <lineage>
        <taxon>Eukaryota</taxon>
        <taxon>Fungi</taxon>
        <taxon>Dikarya</taxon>
        <taxon>Ascomycota</taxon>
        <taxon>Saccharomycotina</taxon>
        <taxon>Dipodascomycetes</taxon>
        <taxon>Dipodascales</taxon>
        <taxon>Trichomonascaceae</taxon>
        <taxon>Starmerella</taxon>
    </lineage>
</organism>
<feature type="repeat" description="WD" evidence="4">
    <location>
        <begin position="230"/>
        <end position="256"/>
    </location>
</feature>
<dbReference type="SUPFAM" id="SSF50978">
    <property type="entry name" value="WD40 repeat-like"/>
    <property type="match status" value="1"/>
</dbReference>
<evidence type="ECO:0000256" key="2">
    <source>
        <dbReference type="ARBA" id="ARBA00022448"/>
    </source>
</evidence>